<dbReference type="EMBL" id="BOPH01000158">
    <property type="protein sequence ID" value="GIJ75436.1"/>
    <property type="molecule type" value="Genomic_DNA"/>
</dbReference>
<evidence type="ECO:0000256" key="2">
    <source>
        <dbReference type="ARBA" id="ARBA00022723"/>
    </source>
</evidence>
<evidence type="ECO:0000259" key="4">
    <source>
        <dbReference type="SMART" id="SM00922"/>
    </source>
</evidence>
<proteinExistence type="predicted"/>
<dbReference type="InterPro" id="IPR036849">
    <property type="entry name" value="Enolase-like_C_sf"/>
</dbReference>
<dbReference type="PANTHER" id="PTHR13794">
    <property type="entry name" value="ENOLASE SUPERFAMILY, MANDELATE RACEMASE"/>
    <property type="match status" value="1"/>
</dbReference>
<dbReference type="Gene3D" id="3.30.390.10">
    <property type="entry name" value="Enolase-like, N-terminal domain"/>
    <property type="match status" value="1"/>
</dbReference>
<keyword evidence="2" id="KW-0479">Metal-binding</keyword>
<keyword evidence="6" id="KW-1185">Reference proteome</keyword>
<feature type="domain" description="Mandelate racemase/muconate lactonizing enzyme C-terminal" evidence="4">
    <location>
        <begin position="187"/>
        <end position="283"/>
    </location>
</feature>
<dbReference type="SUPFAM" id="SSF51604">
    <property type="entry name" value="Enolase C-terminal domain-like"/>
    <property type="match status" value="1"/>
</dbReference>
<keyword evidence="3" id="KW-0460">Magnesium</keyword>
<evidence type="ECO:0000313" key="5">
    <source>
        <dbReference type="EMBL" id="GIJ75436.1"/>
    </source>
</evidence>
<comment type="caution">
    <text evidence="5">The sequence shown here is derived from an EMBL/GenBank/DDBJ whole genome shotgun (WGS) entry which is preliminary data.</text>
</comment>
<comment type="cofactor">
    <cofactor evidence="1">
        <name>Mg(2+)</name>
        <dbReference type="ChEBI" id="CHEBI:18420"/>
    </cofactor>
</comment>
<dbReference type="SUPFAM" id="SSF54826">
    <property type="entry name" value="Enolase N-terminal domain-like"/>
    <property type="match status" value="1"/>
</dbReference>
<dbReference type="SFLD" id="SFLDS00001">
    <property type="entry name" value="Enolase"/>
    <property type="match status" value="1"/>
</dbReference>
<gene>
    <name evidence="5" type="ORF">Voc01_103530</name>
</gene>
<dbReference type="PANTHER" id="PTHR13794:SF58">
    <property type="entry name" value="MITOCHONDRIAL ENOLASE SUPERFAMILY MEMBER 1"/>
    <property type="match status" value="1"/>
</dbReference>
<dbReference type="SMART" id="SM00922">
    <property type="entry name" value="MR_MLE"/>
    <property type="match status" value="1"/>
</dbReference>
<dbReference type="InterPro" id="IPR046945">
    <property type="entry name" value="RHMD-like"/>
</dbReference>
<dbReference type="InterPro" id="IPR029065">
    <property type="entry name" value="Enolase_C-like"/>
</dbReference>
<dbReference type="GO" id="GO:0000287">
    <property type="term" value="F:magnesium ion binding"/>
    <property type="evidence" value="ECO:0007669"/>
    <property type="project" value="TreeGrafter"/>
</dbReference>
<dbReference type="Proteomes" id="UP000635606">
    <property type="component" value="Unassembled WGS sequence"/>
</dbReference>
<dbReference type="Pfam" id="PF13378">
    <property type="entry name" value="MR_MLE_C"/>
    <property type="match status" value="1"/>
</dbReference>
<evidence type="ECO:0000313" key="6">
    <source>
        <dbReference type="Proteomes" id="UP000635606"/>
    </source>
</evidence>
<sequence>MPRISAVDVVDVRFPVTVAEPGGMSCAVYVVLHTDTALSGHGLSFPTRAEAAACVDAARYIAGLLVGLDVDGLAGSLGHTYRRLVGDNRSGADADVGRYGATAVLNAVWDLMARFARKPLWRLLSEMAPTDLVAACDFRDQSGVLAEHDAVEMLEWLAPTRQERIRHLARVGYPAYTTAPARLGLSDNELRRWCRDAVTDGWHSIKVEVGRSFDRNKRRLAMARDELGPDGTLLLEANGVWEVPEAIAHLSELAQFGPLRVERPTRPEDIAGHATIRTAVAPVAVTAGEQCRDALAVKRMLDAGALDYLQVDACRSLSVNEIVPVLLIAARSGVAVSYRGGGAGLCGPVQHLAMLDFICISGSLIGRLIEHVDVSQQHFSNPPIVQPAWYRLPAGPGYGARMRTESLVTYRYPDGTYWAGAGSRGR</sequence>
<dbReference type="InterPro" id="IPR029017">
    <property type="entry name" value="Enolase-like_N"/>
</dbReference>
<dbReference type="GO" id="GO:0016836">
    <property type="term" value="F:hydro-lyase activity"/>
    <property type="evidence" value="ECO:0007669"/>
    <property type="project" value="TreeGrafter"/>
</dbReference>
<accession>A0A8J4A5F1</accession>
<dbReference type="InterPro" id="IPR013342">
    <property type="entry name" value="Mandelate_racemase_C"/>
</dbReference>
<dbReference type="AlphaFoldDB" id="A0A8J4A5F1"/>
<name>A0A8J4A5F1_9ACTN</name>
<dbReference type="GO" id="GO:0016052">
    <property type="term" value="P:carbohydrate catabolic process"/>
    <property type="evidence" value="ECO:0007669"/>
    <property type="project" value="TreeGrafter"/>
</dbReference>
<protein>
    <submittedName>
        <fullName evidence="5">Mandelate racemase</fullName>
    </submittedName>
</protein>
<reference evidence="5" key="1">
    <citation type="submission" date="2021-01" db="EMBL/GenBank/DDBJ databases">
        <title>Whole genome shotgun sequence of Virgisporangium ochraceum NBRC 16418.</title>
        <authorList>
            <person name="Komaki H."/>
            <person name="Tamura T."/>
        </authorList>
    </citation>
    <scope>NUCLEOTIDE SEQUENCE</scope>
    <source>
        <strain evidence="5">NBRC 16418</strain>
    </source>
</reference>
<organism evidence="5 6">
    <name type="scientific">Virgisporangium ochraceum</name>
    <dbReference type="NCBI Taxonomy" id="65505"/>
    <lineage>
        <taxon>Bacteria</taxon>
        <taxon>Bacillati</taxon>
        <taxon>Actinomycetota</taxon>
        <taxon>Actinomycetes</taxon>
        <taxon>Micromonosporales</taxon>
        <taxon>Micromonosporaceae</taxon>
        <taxon>Virgisporangium</taxon>
    </lineage>
</organism>
<evidence type="ECO:0000256" key="3">
    <source>
        <dbReference type="ARBA" id="ARBA00022842"/>
    </source>
</evidence>
<dbReference type="Gene3D" id="3.20.20.120">
    <property type="entry name" value="Enolase-like C-terminal domain"/>
    <property type="match status" value="1"/>
</dbReference>
<evidence type="ECO:0000256" key="1">
    <source>
        <dbReference type="ARBA" id="ARBA00001946"/>
    </source>
</evidence>